<gene>
    <name evidence="2" type="ORF">E2562_014812</name>
</gene>
<keyword evidence="3" id="KW-1185">Reference proteome</keyword>
<reference evidence="2 3" key="1">
    <citation type="submission" date="2019-11" db="EMBL/GenBank/DDBJ databases">
        <title>Whole genome sequence of Oryza granulata.</title>
        <authorList>
            <person name="Li W."/>
        </authorList>
    </citation>
    <scope>NUCLEOTIDE SEQUENCE [LARGE SCALE GENOMIC DNA]</scope>
    <source>
        <strain evidence="3">cv. Menghai</strain>
        <tissue evidence="2">Leaf</tissue>
    </source>
</reference>
<name>A0A6G1BWP0_9ORYZ</name>
<comment type="caution">
    <text evidence="2">The sequence shown here is derived from an EMBL/GenBank/DDBJ whole genome shotgun (WGS) entry which is preliminary data.</text>
</comment>
<dbReference type="Proteomes" id="UP000479710">
    <property type="component" value="Unassembled WGS sequence"/>
</dbReference>
<organism evidence="2 3">
    <name type="scientific">Oryza meyeriana var. granulata</name>
    <dbReference type="NCBI Taxonomy" id="110450"/>
    <lineage>
        <taxon>Eukaryota</taxon>
        <taxon>Viridiplantae</taxon>
        <taxon>Streptophyta</taxon>
        <taxon>Embryophyta</taxon>
        <taxon>Tracheophyta</taxon>
        <taxon>Spermatophyta</taxon>
        <taxon>Magnoliopsida</taxon>
        <taxon>Liliopsida</taxon>
        <taxon>Poales</taxon>
        <taxon>Poaceae</taxon>
        <taxon>BOP clade</taxon>
        <taxon>Oryzoideae</taxon>
        <taxon>Oryzeae</taxon>
        <taxon>Oryzinae</taxon>
        <taxon>Oryza</taxon>
        <taxon>Oryza meyeriana</taxon>
    </lineage>
</organism>
<feature type="region of interest" description="Disordered" evidence="1">
    <location>
        <begin position="40"/>
        <end position="63"/>
    </location>
</feature>
<evidence type="ECO:0000256" key="1">
    <source>
        <dbReference type="SAM" id="MobiDB-lite"/>
    </source>
</evidence>
<dbReference type="AlphaFoldDB" id="A0A6G1BWP0"/>
<protein>
    <submittedName>
        <fullName evidence="2">Uncharacterized protein</fullName>
    </submittedName>
</protein>
<dbReference type="EMBL" id="SPHZ02000011">
    <property type="protein sequence ID" value="KAF0892221.1"/>
    <property type="molecule type" value="Genomic_DNA"/>
</dbReference>
<feature type="compositionally biased region" description="Basic and acidic residues" evidence="1">
    <location>
        <begin position="40"/>
        <end position="50"/>
    </location>
</feature>
<evidence type="ECO:0000313" key="3">
    <source>
        <dbReference type="Proteomes" id="UP000479710"/>
    </source>
</evidence>
<evidence type="ECO:0000313" key="2">
    <source>
        <dbReference type="EMBL" id="KAF0892221.1"/>
    </source>
</evidence>
<sequence length="130" mass="14055">MARVVRMGGQATPRRAKAEATRLAWRKMVGLHLKELKEKGEGKGLSRGEKFIGGGGAGESAMSVRGRWPGTCWSLAGYNEERRWGGVDFASDTKSINDSDCKVDEGGGSSGRVWIVDVGGIGEVWSRWGR</sequence>
<accession>A0A6G1BWP0</accession>
<proteinExistence type="predicted"/>